<reference evidence="6 7" key="1">
    <citation type="submission" date="2024-02" db="EMBL/GenBank/DDBJ databases">
        <title>A draft genome for the cacao thread blight pathogen Marasmius crinis-equi.</title>
        <authorList>
            <person name="Cohen S.P."/>
            <person name="Baruah I.K."/>
            <person name="Amoako-Attah I."/>
            <person name="Bukari Y."/>
            <person name="Meinhardt L.W."/>
            <person name="Bailey B.A."/>
        </authorList>
    </citation>
    <scope>NUCLEOTIDE SEQUENCE [LARGE SCALE GENOMIC DNA]</scope>
    <source>
        <strain evidence="6 7">GH-76</strain>
    </source>
</reference>
<feature type="compositionally biased region" description="Polar residues" evidence="4">
    <location>
        <begin position="165"/>
        <end position="176"/>
    </location>
</feature>
<protein>
    <recommendedName>
        <fullName evidence="5">O-methyltransferase C-terminal domain-containing protein</fullName>
    </recommendedName>
</protein>
<dbReference type="Gene3D" id="1.10.10.10">
    <property type="entry name" value="Winged helix-like DNA-binding domain superfamily/Winged helix DNA-binding domain"/>
    <property type="match status" value="1"/>
</dbReference>
<dbReference type="InterPro" id="IPR001077">
    <property type="entry name" value="COMT_C"/>
</dbReference>
<dbReference type="InterPro" id="IPR036388">
    <property type="entry name" value="WH-like_DNA-bd_sf"/>
</dbReference>
<gene>
    <name evidence="6" type="ORF">V5O48_007950</name>
</gene>
<evidence type="ECO:0000256" key="1">
    <source>
        <dbReference type="ARBA" id="ARBA00022603"/>
    </source>
</evidence>
<keyword evidence="3" id="KW-0949">S-adenosyl-L-methionine</keyword>
<organism evidence="6 7">
    <name type="scientific">Marasmius crinis-equi</name>
    <dbReference type="NCBI Taxonomy" id="585013"/>
    <lineage>
        <taxon>Eukaryota</taxon>
        <taxon>Fungi</taxon>
        <taxon>Dikarya</taxon>
        <taxon>Basidiomycota</taxon>
        <taxon>Agaricomycotina</taxon>
        <taxon>Agaricomycetes</taxon>
        <taxon>Agaricomycetidae</taxon>
        <taxon>Agaricales</taxon>
        <taxon>Marasmiineae</taxon>
        <taxon>Marasmiaceae</taxon>
        <taxon>Marasmius</taxon>
    </lineage>
</organism>
<evidence type="ECO:0000259" key="5">
    <source>
        <dbReference type="Pfam" id="PF00891"/>
    </source>
</evidence>
<dbReference type="PANTHER" id="PTHR43712:SF2">
    <property type="entry name" value="O-METHYLTRANSFERASE CICE"/>
    <property type="match status" value="1"/>
</dbReference>
<feature type="region of interest" description="Disordered" evidence="4">
    <location>
        <begin position="165"/>
        <end position="188"/>
    </location>
</feature>
<dbReference type="PANTHER" id="PTHR43712">
    <property type="entry name" value="PUTATIVE (AFU_ORTHOLOGUE AFUA_4G14580)-RELATED"/>
    <property type="match status" value="1"/>
</dbReference>
<accession>A0ABR3FFE3</accession>
<evidence type="ECO:0000256" key="2">
    <source>
        <dbReference type="ARBA" id="ARBA00022679"/>
    </source>
</evidence>
<evidence type="ECO:0000256" key="3">
    <source>
        <dbReference type="ARBA" id="ARBA00022691"/>
    </source>
</evidence>
<comment type="caution">
    <text evidence="6">The sequence shown here is derived from an EMBL/GenBank/DDBJ whole genome shotgun (WGS) entry which is preliminary data.</text>
</comment>
<dbReference type="SUPFAM" id="SSF46785">
    <property type="entry name" value="Winged helix' DNA-binding domain"/>
    <property type="match status" value="1"/>
</dbReference>
<evidence type="ECO:0000256" key="4">
    <source>
        <dbReference type="SAM" id="MobiDB-lite"/>
    </source>
</evidence>
<dbReference type="InterPro" id="IPR036390">
    <property type="entry name" value="WH_DNA-bd_sf"/>
</dbReference>
<dbReference type="SUPFAM" id="SSF53335">
    <property type="entry name" value="S-adenosyl-L-methionine-dependent methyltransferases"/>
    <property type="match status" value="1"/>
</dbReference>
<dbReference type="InterPro" id="IPR029063">
    <property type="entry name" value="SAM-dependent_MTases_sf"/>
</dbReference>
<dbReference type="EMBL" id="JBAHYK010000440">
    <property type="protein sequence ID" value="KAL0574006.1"/>
    <property type="molecule type" value="Genomic_DNA"/>
</dbReference>
<keyword evidence="2" id="KW-0808">Transferase</keyword>
<keyword evidence="1" id="KW-0489">Methyltransferase</keyword>
<dbReference type="Proteomes" id="UP001465976">
    <property type="component" value="Unassembled WGS sequence"/>
</dbReference>
<dbReference type="Pfam" id="PF00891">
    <property type="entry name" value="Methyltransf_2"/>
    <property type="match status" value="1"/>
</dbReference>
<dbReference type="Gene3D" id="3.40.50.150">
    <property type="entry name" value="Vaccinia Virus protein VP39"/>
    <property type="match status" value="1"/>
</dbReference>
<name>A0ABR3FFE3_9AGAR</name>
<feature type="domain" description="O-methyltransferase C-terminal" evidence="5">
    <location>
        <begin position="208"/>
        <end position="448"/>
    </location>
</feature>
<evidence type="ECO:0000313" key="6">
    <source>
        <dbReference type="EMBL" id="KAL0574006.1"/>
    </source>
</evidence>
<evidence type="ECO:0000313" key="7">
    <source>
        <dbReference type="Proteomes" id="UP001465976"/>
    </source>
</evidence>
<dbReference type="InterPro" id="IPR016461">
    <property type="entry name" value="COMT-like"/>
</dbReference>
<sequence length="476" mass="52773">MYDPLRSLADIISSAVSDLESQYSQNNLNHPSLDDPYYPNPMDNSVEVANAKRLIVAAAAQLIAAVTTPTDLLKQYSTAMFTTTTLGVAVDTKIADFLGVAGPKASSSAIIIRRWDKLFYSQGLHVDKLAENTGLDSLHLGRILRFLATRHIFREVSPNTFANNRHSSILRTTKPSVQGPRNEKPGDHTSFSSFVSFFADESMKAACHLSDFIQNPQNHVSPFALAFPPYQTTWEWFKQPGNEWRAARFASVMKDMGDSVPAEVLLDAANWQSMEPDTIIVDVGGGVGSAALLLYERWPHLRYVVQDLEIQISAGAKFWEHNAPQGLQSGRVQLQVHDFFTPQPVQGAGVYLLRLVTHNWQDDQVKDILRHLRSAASPSSRVIVMNNLATHTCEVPSSFPKAPYPLLANFGVASAGWDTALDMEMLTYFNTRDRTIHEFTELGRAAGWKLEEVKPGMLATLVFTPIPPEPVPVCHS</sequence>
<dbReference type="PROSITE" id="PS51683">
    <property type="entry name" value="SAM_OMT_II"/>
    <property type="match status" value="1"/>
</dbReference>
<keyword evidence="7" id="KW-1185">Reference proteome</keyword>
<proteinExistence type="predicted"/>